<dbReference type="Pfam" id="PF08532">
    <property type="entry name" value="Glyco_hydro_42M"/>
    <property type="match status" value="1"/>
</dbReference>
<dbReference type="SUPFAM" id="SSF51445">
    <property type="entry name" value="(Trans)glycosidases"/>
    <property type="match status" value="1"/>
</dbReference>
<evidence type="ECO:0000259" key="1">
    <source>
        <dbReference type="Pfam" id="PF08532"/>
    </source>
</evidence>
<accession>I0I3J8</accession>
<dbReference type="CDD" id="cd03143">
    <property type="entry name" value="A4_beta-galactosidase_middle_domain"/>
    <property type="match status" value="1"/>
</dbReference>
<dbReference type="HOGENOM" id="CLU_414293_0_0_0"/>
<dbReference type="RefSeq" id="WP_014433073.1">
    <property type="nucleotide sequence ID" value="NC_017079.1"/>
</dbReference>
<dbReference type="InterPro" id="IPR028212">
    <property type="entry name" value="GHL6"/>
</dbReference>
<dbReference type="AlphaFoldDB" id="I0I3J8"/>
<dbReference type="InterPro" id="IPR029062">
    <property type="entry name" value="Class_I_gatase-like"/>
</dbReference>
<dbReference type="GO" id="GO:0005975">
    <property type="term" value="P:carbohydrate metabolic process"/>
    <property type="evidence" value="ECO:0007669"/>
    <property type="project" value="InterPro"/>
</dbReference>
<reference evidence="2 3" key="1">
    <citation type="submission" date="2012-02" db="EMBL/GenBank/DDBJ databases">
        <title>Complete genome sequence of Caldilinea aerophila DSM 14535 (= NBRC 102666).</title>
        <authorList>
            <person name="Oguchi A."/>
            <person name="Hosoyama A."/>
            <person name="Sekine M."/>
            <person name="Fukai R."/>
            <person name="Kato Y."/>
            <person name="Nakamura S."/>
            <person name="Hanada S."/>
            <person name="Yamazaki S."/>
            <person name="Fujita N."/>
        </authorList>
    </citation>
    <scope>NUCLEOTIDE SEQUENCE [LARGE SCALE GENOMIC DNA]</scope>
    <source>
        <strain evidence="3">DSM 14535 / JCM 11387 / NBRC 104270 / STL-6-O1</strain>
    </source>
</reference>
<dbReference type="InterPro" id="IPR013738">
    <property type="entry name" value="Beta_galactosidase_Trimer"/>
</dbReference>
<proteinExistence type="predicted"/>
<dbReference type="EMBL" id="AP012337">
    <property type="protein sequence ID" value="BAL99835.1"/>
    <property type="molecule type" value="Genomic_DNA"/>
</dbReference>
<dbReference type="SUPFAM" id="SSF52317">
    <property type="entry name" value="Class I glutamine amidotransferase-like"/>
    <property type="match status" value="1"/>
</dbReference>
<dbReference type="PATRIC" id="fig|926550.5.peg.2000"/>
<evidence type="ECO:0000313" key="3">
    <source>
        <dbReference type="Proteomes" id="UP000007880"/>
    </source>
</evidence>
<dbReference type="GO" id="GO:0004565">
    <property type="term" value="F:beta-galactosidase activity"/>
    <property type="evidence" value="ECO:0007669"/>
    <property type="project" value="InterPro"/>
</dbReference>
<dbReference type="Proteomes" id="UP000007880">
    <property type="component" value="Chromosome"/>
</dbReference>
<dbReference type="Pfam" id="PF14871">
    <property type="entry name" value="GHL6"/>
    <property type="match status" value="1"/>
</dbReference>
<dbReference type="OrthoDB" id="9780891at2"/>
<dbReference type="STRING" id="926550.CLDAP_17960"/>
<dbReference type="Gene3D" id="3.20.20.80">
    <property type="entry name" value="Glycosidases"/>
    <property type="match status" value="1"/>
</dbReference>
<gene>
    <name evidence="2" type="ordered locus">CLDAP_17960</name>
</gene>
<sequence>MMNRADFLPYREIHLDFHTSELIPDIGADFDPDEFADTLVKAHVNSITCFARCHHGWIYYDTTLNPERRHPHLTRNLLKEQIEACHARGIRTPIYTTVQWDHFTARHHPEWLCTDERGCVIGTPPFEAGFYRELNINSPYVEEFLKPHVREILTTLPTDGLFFDIVRVVPSTDPYTQERMRSIGLDPANAHHRLRFALDSLNEFKREMSAFVRSINPEASIFFNAGHVGTRHRAVVDAYSHWELETLPSGGWGYLHFPVSVRYARTLGIDVLGMTGKFHTSWGDFHSFKNLAALQYEVFQMLAMNAKCMIGDQLPPRGRIEPYVYELIGKVYAEVAEKEPWCRGARPVTEIAVLTPEEFSGASAGNLPDAIKGATRILQEGAHQFDIVDSAADLMPYRVVILPDTIPVDTALAAKLNDYLAQGGSLIATFESGLTPDKKTFALDALGVDLVGEGPIDAEGNLARGRFYARADYAEYLLPGVKIGHGLPPTEHVMYIRGMEVHAREGSEVLARVVPSYFDRTWEHFCSHRQTPSAGRESHPAIVRTANTLYFSSPIFTIYQKVAPLWCKRLLLNALDLLLPQPLIRHRGPSTLLVTLNEQPAQKRQVVHLLHYIPERRGELFDVVEDVIPLHNLAISVRVAQAVQRVATVPQQETLPFTIRENRVEFTVPVIHGHQMIELSF</sequence>
<protein>
    <recommendedName>
        <fullName evidence="1">Beta-galactosidase trimerisation domain-containing protein</fullName>
    </recommendedName>
</protein>
<organism evidence="2 3">
    <name type="scientific">Caldilinea aerophila (strain DSM 14535 / JCM 11387 / NBRC 104270 / STL-6-O1)</name>
    <dbReference type="NCBI Taxonomy" id="926550"/>
    <lineage>
        <taxon>Bacteria</taxon>
        <taxon>Bacillati</taxon>
        <taxon>Chloroflexota</taxon>
        <taxon>Caldilineae</taxon>
        <taxon>Caldilineales</taxon>
        <taxon>Caldilineaceae</taxon>
        <taxon>Caldilinea</taxon>
    </lineage>
</organism>
<dbReference type="InterPro" id="IPR017853">
    <property type="entry name" value="GH"/>
</dbReference>
<keyword evidence="3" id="KW-1185">Reference proteome</keyword>
<name>I0I3J8_CALAS</name>
<evidence type="ECO:0000313" key="2">
    <source>
        <dbReference type="EMBL" id="BAL99835.1"/>
    </source>
</evidence>
<dbReference type="KEGG" id="cap:CLDAP_17960"/>
<feature type="domain" description="Beta-galactosidase trimerisation" evidence="1">
    <location>
        <begin position="384"/>
        <end position="440"/>
    </location>
</feature>
<dbReference type="eggNOG" id="COG1874">
    <property type="taxonomic scope" value="Bacteria"/>
</dbReference>
<dbReference type="Gene3D" id="3.40.50.880">
    <property type="match status" value="1"/>
</dbReference>